<evidence type="ECO:0000256" key="1">
    <source>
        <dbReference type="SAM" id="MobiDB-lite"/>
    </source>
</evidence>
<organism evidence="2">
    <name type="scientific">uncultured Solirubrobacteraceae bacterium</name>
    <dbReference type="NCBI Taxonomy" id="1162706"/>
    <lineage>
        <taxon>Bacteria</taxon>
        <taxon>Bacillati</taxon>
        <taxon>Actinomycetota</taxon>
        <taxon>Thermoleophilia</taxon>
        <taxon>Solirubrobacterales</taxon>
        <taxon>Solirubrobacteraceae</taxon>
        <taxon>environmental samples</taxon>
    </lineage>
</organism>
<gene>
    <name evidence="2" type="ORF">AVDCRST_MAG85-739</name>
</gene>
<dbReference type="AlphaFoldDB" id="A0A6J4S0I8"/>
<feature type="non-terminal residue" evidence="2">
    <location>
        <position position="1"/>
    </location>
</feature>
<name>A0A6J4S0I8_9ACTN</name>
<feature type="region of interest" description="Disordered" evidence="1">
    <location>
        <begin position="1"/>
        <end position="111"/>
    </location>
</feature>
<sequence length="111" mass="12890">DRSAQVHRRSLGAGPGPAPDRRPGGRQRPRPGALQRPDDRRRHRVGVLLRVAPVPRLERRAGPPHGQRADPRVLQRRRPPPRHDHARRGVHRELPRLRRSLRRDRDGTRHL</sequence>
<feature type="non-terminal residue" evidence="2">
    <location>
        <position position="111"/>
    </location>
</feature>
<dbReference type="EMBL" id="CADCVT010000079">
    <property type="protein sequence ID" value="CAA9482142.1"/>
    <property type="molecule type" value="Genomic_DNA"/>
</dbReference>
<reference evidence="2" key="1">
    <citation type="submission" date="2020-02" db="EMBL/GenBank/DDBJ databases">
        <authorList>
            <person name="Meier V. D."/>
        </authorList>
    </citation>
    <scope>NUCLEOTIDE SEQUENCE</scope>
    <source>
        <strain evidence="2">AVDCRST_MAG85</strain>
    </source>
</reference>
<feature type="compositionally biased region" description="Basic residues" evidence="1">
    <location>
        <begin position="74"/>
        <end position="90"/>
    </location>
</feature>
<evidence type="ECO:0000313" key="2">
    <source>
        <dbReference type="EMBL" id="CAA9482142.1"/>
    </source>
</evidence>
<protein>
    <submittedName>
        <fullName evidence="2">Uncharacterized protein</fullName>
    </submittedName>
</protein>
<feature type="compositionally biased region" description="Basic and acidic residues" evidence="1">
    <location>
        <begin position="56"/>
        <end position="73"/>
    </location>
</feature>
<accession>A0A6J4S0I8</accession>
<feature type="compositionally biased region" description="Basic residues" evidence="1">
    <location>
        <begin position="1"/>
        <end position="10"/>
    </location>
</feature>
<proteinExistence type="predicted"/>